<evidence type="ECO:0000313" key="2">
    <source>
        <dbReference type="EMBL" id="MBR0655596.1"/>
    </source>
</evidence>
<dbReference type="SUPFAM" id="SSF48452">
    <property type="entry name" value="TPR-like"/>
    <property type="match status" value="1"/>
</dbReference>
<dbReference type="Pfam" id="PF04577">
    <property type="entry name" value="Glyco_transf_61"/>
    <property type="match status" value="1"/>
</dbReference>
<evidence type="ECO:0000259" key="1">
    <source>
        <dbReference type="Pfam" id="PF04577"/>
    </source>
</evidence>
<dbReference type="Proteomes" id="UP001196068">
    <property type="component" value="Unassembled WGS sequence"/>
</dbReference>
<organism evidence="2 3">
    <name type="scientific">Plastoroseomonas arctica</name>
    <dbReference type="NCBI Taxonomy" id="1509237"/>
    <lineage>
        <taxon>Bacteria</taxon>
        <taxon>Pseudomonadati</taxon>
        <taxon>Pseudomonadota</taxon>
        <taxon>Alphaproteobacteria</taxon>
        <taxon>Acetobacterales</taxon>
        <taxon>Acetobacteraceae</taxon>
        <taxon>Plastoroseomonas</taxon>
    </lineage>
</organism>
<gene>
    <name evidence="2" type="ORF">GXW79_10945</name>
</gene>
<proteinExistence type="predicted"/>
<feature type="domain" description="Glycosyltransferase 61 catalytic" evidence="1">
    <location>
        <begin position="339"/>
        <end position="531"/>
    </location>
</feature>
<keyword evidence="3" id="KW-1185">Reference proteome</keyword>
<dbReference type="EMBL" id="JAAEDH010000011">
    <property type="protein sequence ID" value="MBR0655596.1"/>
    <property type="molecule type" value="Genomic_DNA"/>
</dbReference>
<accession>A0AAF1K3B0</accession>
<dbReference type="Gene3D" id="1.25.40.10">
    <property type="entry name" value="Tetratricopeptide repeat domain"/>
    <property type="match status" value="1"/>
</dbReference>
<dbReference type="InterPro" id="IPR011990">
    <property type="entry name" value="TPR-like_helical_dom_sf"/>
</dbReference>
<name>A0AAF1K3B0_9PROT</name>
<protein>
    <submittedName>
        <fullName evidence="2">Glycosyltransferase family 61 protein</fullName>
    </submittedName>
</protein>
<dbReference type="AlphaFoldDB" id="A0AAF1K3B0"/>
<reference evidence="2" key="1">
    <citation type="submission" date="2020-01" db="EMBL/GenBank/DDBJ databases">
        <authorList>
            <person name="Rat A."/>
        </authorList>
    </citation>
    <scope>NUCLEOTIDE SEQUENCE</scope>
    <source>
        <strain evidence="2">LMG 28251</strain>
    </source>
</reference>
<dbReference type="InterPro" id="IPR049625">
    <property type="entry name" value="Glyco_transf_61_cat"/>
</dbReference>
<dbReference type="GO" id="GO:0016757">
    <property type="term" value="F:glycosyltransferase activity"/>
    <property type="evidence" value="ECO:0007669"/>
    <property type="project" value="InterPro"/>
</dbReference>
<evidence type="ECO:0000313" key="3">
    <source>
        <dbReference type="Proteomes" id="UP001196068"/>
    </source>
</evidence>
<comment type="caution">
    <text evidence="2">The sequence shown here is derived from an EMBL/GenBank/DDBJ whole genome shotgun (WGS) entry which is preliminary data.</text>
</comment>
<dbReference type="RefSeq" id="WP_211874434.1">
    <property type="nucleotide sequence ID" value="NZ_JAAEDH010000011.1"/>
</dbReference>
<reference evidence="2" key="2">
    <citation type="journal article" date="2021" name="Syst. Appl. Microbiol.">
        <title>Roseomonas hellenica sp. nov., isolated from roots of wild-growing Alkanna tinctoria.</title>
        <authorList>
            <person name="Rat A."/>
            <person name="Naranjo H.D."/>
            <person name="Lebbe L."/>
            <person name="Cnockaert M."/>
            <person name="Krigas N."/>
            <person name="Grigoriadou K."/>
            <person name="Maloupa E."/>
            <person name="Willems A."/>
        </authorList>
    </citation>
    <scope>NUCLEOTIDE SEQUENCE</scope>
    <source>
        <strain evidence="2">LMG 28251</strain>
    </source>
</reference>
<sequence>MSEPMAGGEGGSVVAPVTDAAAAWDLLTAGAFEPAAAAYAALIGATPLDTDLHAFHAMALAKLGRLDVAEAAIAPALALRLKNIVPLIIAAEIATMRADWPSAAVRWRRVASGKPRTYTRWMRFEPRPEPVTPWLRHVEALYHDARDAEAEAAWGEALALYPDNLALLRLPADIATARGDHALAGRLWTAALERSGRHPGLVGAALAAAWHAGPALRAAGEPQAASGYFLPSSEVQAWNDALRAEAPLRYLRPIAPVPSIEIIEGALLMPHMPQPSDAPPEFARTMRGGVFDADGRIVPNAIQLVRPHVPDAPFGPLAAFEPLPGRWIYAAGHIYGHIGHFLMDCLGRVWAAERAGGPVDGLIFLTAYNPTLGAGGFDFRSPERHTHFMNSEGGFVANLLRIFGGITKHRVAVRPMRVAELLVPSQLLSLRPSDAASHPLFRAFIRRSVQAVCDGPGPPTPPRLYVSRARLREDRGPLFQEKALERCLEAQGYAIIYPEALSLDEQLRLYWNATHIITATGTAAHIAAMAMRGHQQVALLKRNPSQDGLFDDQLRAMGAARVTWIDAVTGHFEDRAPGAARFRVYRAPHAIDVGGAMAALQEAGFVDQVGAIPDAAADAEALTQFHERLRRFAPESAYAFVRRWA</sequence>